<feature type="region of interest" description="Disordered" evidence="1">
    <location>
        <begin position="157"/>
        <end position="178"/>
    </location>
</feature>
<dbReference type="EMBL" id="JROC01000036">
    <property type="protein sequence ID" value="KGL66418.1"/>
    <property type="molecule type" value="Genomic_DNA"/>
</dbReference>
<dbReference type="Proteomes" id="UP000030001">
    <property type="component" value="Unassembled WGS sequence"/>
</dbReference>
<gene>
    <name evidence="3" type="ORF">LX03_08560</name>
</gene>
<accession>A0A099YC22</accession>
<protein>
    <recommendedName>
        <fullName evidence="2">Glucan-binding protein C/Surface antigen I/II V-domain domain-containing protein</fullName>
    </recommendedName>
</protein>
<organism evidence="3 4">
    <name type="scientific">Limosilactobacillus mucosae</name>
    <name type="common">Lactobacillus mucosae</name>
    <dbReference type="NCBI Taxonomy" id="97478"/>
    <lineage>
        <taxon>Bacteria</taxon>
        <taxon>Bacillati</taxon>
        <taxon>Bacillota</taxon>
        <taxon>Bacilli</taxon>
        <taxon>Lactobacillales</taxon>
        <taxon>Lactobacillaceae</taxon>
        <taxon>Limosilactobacillus</taxon>
    </lineage>
</organism>
<dbReference type="AlphaFoldDB" id="A0A099YC22"/>
<dbReference type="Gene3D" id="2.60.530.10">
    <property type="entry name" value="Major cell-surface adhesin PAc"/>
    <property type="match status" value="1"/>
</dbReference>
<name>A0A099YC22_LIMMU</name>
<evidence type="ECO:0000313" key="4">
    <source>
        <dbReference type="Proteomes" id="UP000030001"/>
    </source>
</evidence>
<sequence length="252" mass="27968">MGDGYRIDSVDDTKPATFTVTYNNLSKITYNDRKITKIIYEVTLTPNNNQSYNFMVLNDFAYGLALNNDVANLKMRMYYDNGELVDFSDGNAYLSVNSLNNYTNNLKEYSIETTRVNSGGKALALRGSSVTVHDGTTLYSDKANSFTTDGHYAATDDSANKEPFELNPNSVTDTNIPTGWDTTGSASRYYGAGLVKLTGTVLDFDLYAANTGIPDGVWWRNGLWYNTSTIIPVTPTTQINYHYNVTLLMALN</sequence>
<dbReference type="SUPFAM" id="SSF74914">
    <property type="entry name" value="V-region of surface antigen I/II (SA I/II, PAC)"/>
    <property type="match status" value="1"/>
</dbReference>
<reference evidence="3 4" key="1">
    <citation type="submission" date="2014-09" db="EMBL/GenBank/DDBJ databases">
        <title>Lactobacillus mucosae CRL573 Genome Sequencing.</title>
        <authorList>
            <person name="Bleckwedel J."/>
            <person name="Teran L.C."/>
            <person name="Bonacina J."/>
            <person name="Saavedra L."/>
            <person name="Mozzi F.B."/>
            <person name="Raya R.R."/>
        </authorList>
    </citation>
    <scope>NUCLEOTIDE SEQUENCE [LARGE SCALE GENOMIC DNA]</scope>
    <source>
        <strain evidence="3 4">CRL573</strain>
    </source>
</reference>
<dbReference type="Pfam" id="PF08363">
    <property type="entry name" value="GbpC"/>
    <property type="match status" value="1"/>
</dbReference>
<evidence type="ECO:0000256" key="1">
    <source>
        <dbReference type="SAM" id="MobiDB-lite"/>
    </source>
</evidence>
<evidence type="ECO:0000259" key="2">
    <source>
        <dbReference type="Pfam" id="PF08363"/>
    </source>
</evidence>
<dbReference type="InterPro" id="IPR036234">
    <property type="entry name" value="SA_I/II_PAC_V_sf"/>
</dbReference>
<proteinExistence type="predicted"/>
<feature type="domain" description="Glucan-binding protein C/Surface antigen I/II V-domain" evidence="2">
    <location>
        <begin position="16"/>
        <end position="212"/>
    </location>
</feature>
<dbReference type="InterPro" id="IPR013574">
    <property type="entry name" value="Glucan-bd_C/Surface_Ag-I/II_V"/>
</dbReference>
<feature type="compositionally biased region" description="Polar residues" evidence="1">
    <location>
        <begin position="167"/>
        <end position="178"/>
    </location>
</feature>
<comment type="caution">
    <text evidence="3">The sequence shown here is derived from an EMBL/GenBank/DDBJ whole genome shotgun (WGS) entry which is preliminary data.</text>
</comment>
<evidence type="ECO:0000313" key="3">
    <source>
        <dbReference type="EMBL" id="KGL66418.1"/>
    </source>
</evidence>